<dbReference type="SUPFAM" id="SSF46894">
    <property type="entry name" value="C-terminal effector domain of the bipartite response regulators"/>
    <property type="match status" value="1"/>
</dbReference>
<evidence type="ECO:0000313" key="7">
    <source>
        <dbReference type="Proteomes" id="UP000628854"/>
    </source>
</evidence>
<comment type="caution">
    <text evidence="6">The sequence shown here is derived from an EMBL/GenBank/DDBJ whole genome shotgun (WGS) entry which is preliminary data.</text>
</comment>
<dbReference type="GO" id="GO:0003677">
    <property type="term" value="F:DNA binding"/>
    <property type="evidence" value="ECO:0007669"/>
    <property type="project" value="UniProtKB-KW"/>
</dbReference>
<dbReference type="InterPro" id="IPR001789">
    <property type="entry name" value="Sig_transdc_resp-reg_receiver"/>
</dbReference>
<protein>
    <submittedName>
        <fullName evidence="6">DNA-binding response regulator</fullName>
    </submittedName>
</protein>
<dbReference type="Gene3D" id="3.40.50.2300">
    <property type="match status" value="1"/>
</dbReference>
<keyword evidence="7" id="KW-1185">Reference proteome</keyword>
<feature type="modified residue" description="4-aspartylphosphate" evidence="2">
    <location>
        <position position="54"/>
    </location>
</feature>
<accession>A0ABQ1JXD1</accession>
<evidence type="ECO:0000256" key="1">
    <source>
        <dbReference type="ARBA" id="ARBA00023125"/>
    </source>
</evidence>
<dbReference type="SMART" id="SM00862">
    <property type="entry name" value="Trans_reg_C"/>
    <property type="match status" value="1"/>
</dbReference>
<proteinExistence type="predicted"/>
<dbReference type="InterPro" id="IPR036388">
    <property type="entry name" value="WH-like_DNA-bd_sf"/>
</dbReference>
<evidence type="ECO:0000259" key="4">
    <source>
        <dbReference type="PROSITE" id="PS50110"/>
    </source>
</evidence>
<feature type="domain" description="OmpR/PhoB-type" evidence="5">
    <location>
        <begin position="129"/>
        <end position="229"/>
    </location>
</feature>
<evidence type="ECO:0000313" key="6">
    <source>
        <dbReference type="EMBL" id="GGB81267.1"/>
    </source>
</evidence>
<dbReference type="InterPro" id="IPR039420">
    <property type="entry name" value="WalR-like"/>
</dbReference>
<evidence type="ECO:0000256" key="3">
    <source>
        <dbReference type="PROSITE-ProRule" id="PRU01091"/>
    </source>
</evidence>
<keyword evidence="1 3" id="KW-0238">DNA-binding</keyword>
<dbReference type="PANTHER" id="PTHR48111">
    <property type="entry name" value="REGULATOR OF RPOS"/>
    <property type="match status" value="1"/>
</dbReference>
<dbReference type="EMBL" id="BMKF01000003">
    <property type="protein sequence ID" value="GGB81267.1"/>
    <property type="molecule type" value="Genomic_DNA"/>
</dbReference>
<dbReference type="SMART" id="SM00448">
    <property type="entry name" value="REC"/>
    <property type="match status" value="1"/>
</dbReference>
<dbReference type="PANTHER" id="PTHR48111:SF36">
    <property type="entry name" value="TRANSCRIPTIONAL REGULATORY PROTEIN CUTR"/>
    <property type="match status" value="1"/>
</dbReference>
<dbReference type="InterPro" id="IPR016032">
    <property type="entry name" value="Sig_transdc_resp-reg_C-effctor"/>
</dbReference>
<feature type="DNA-binding region" description="OmpR/PhoB-type" evidence="3">
    <location>
        <begin position="129"/>
        <end position="229"/>
    </location>
</feature>
<dbReference type="Pfam" id="PF00486">
    <property type="entry name" value="Trans_reg_C"/>
    <property type="match status" value="1"/>
</dbReference>
<dbReference type="Proteomes" id="UP000628854">
    <property type="component" value="Unassembled WGS sequence"/>
</dbReference>
<dbReference type="CDD" id="cd00383">
    <property type="entry name" value="trans_reg_C"/>
    <property type="match status" value="1"/>
</dbReference>
<feature type="domain" description="Response regulatory" evidence="4">
    <location>
        <begin position="2"/>
        <end position="118"/>
    </location>
</feature>
<dbReference type="InterPro" id="IPR011006">
    <property type="entry name" value="CheY-like_superfamily"/>
</dbReference>
<dbReference type="PROSITE" id="PS50110">
    <property type="entry name" value="RESPONSE_REGULATORY"/>
    <property type="match status" value="1"/>
</dbReference>
<evidence type="ECO:0000256" key="2">
    <source>
        <dbReference type="PROSITE-ProRule" id="PRU00169"/>
    </source>
</evidence>
<dbReference type="SUPFAM" id="SSF52172">
    <property type="entry name" value="CheY-like"/>
    <property type="match status" value="1"/>
</dbReference>
<dbReference type="RefSeq" id="WP_084394786.1">
    <property type="nucleotide sequence ID" value="NZ_BMKF01000003.1"/>
</dbReference>
<gene>
    <name evidence="6" type="ORF">GCM10011503_32570</name>
</gene>
<dbReference type="PROSITE" id="PS51755">
    <property type="entry name" value="OMPR_PHOB"/>
    <property type="match status" value="1"/>
</dbReference>
<evidence type="ECO:0000259" key="5">
    <source>
        <dbReference type="PROSITE" id="PS51755"/>
    </source>
</evidence>
<reference evidence="7" key="1">
    <citation type="journal article" date="2019" name="Int. J. Syst. Evol. Microbiol.">
        <title>The Global Catalogue of Microorganisms (GCM) 10K type strain sequencing project: providing services to taxonomists for standard genome sequencing and annotation.</title>
        <authorList>
            <consortium name="The Broad Institute Genomics Platform"/>
            <consortium name="The Broad Institute Genome Sequencing Center for Infectious Disease"/>
            <person name="Wu L."/>
            <person name="Ma J."/>
        </authorList>
    </citation>
    <scope>NUCLEOTIDE SEQUENCE [LARGE SCALE GENOMIC DNA]</scope>
    <source>
        <strain evidence="7">CGMCC 1.15928</strain>
    </source>
</reference>
<name>A0ABQ1JXD1_9PROT</name>
<dbReference type="Pfam" id="PF00072">
    <property type="entry name" value="Response_reg"/>
    <property type="match status" value="1"/>
</dbReference>
<sequence length="229" mass="25466">MKILLVDDEESLLRTVQLGWPEPDDEIVTARSFEEAKRSLLPGRAGDFDCIILDLQLPDASGTTILSEVRKRTDTPVIMLSAWGDTQFRADTLMSGADDYIMKPVGIRELHARTLKAALLHRKRSSPKPSVIAIGNCEFHVQAQLLKGETHTTKLTGAEASLLEELALANGEPVLRTDLYLKVFQREAQFGDKSLETYVSRLRRLLNEHTEDGAAAIRTIRGVGYRLVA</sequence>
<keyword evidence="2" id="KW-0597">Phosphoprotein</keyword>
<organism evidence="6 7">
    <name type="scientific">Henriciella pelagia</name>
    <dbReference type="NCBI Taxonomy" id="1977912"/>
    <lineage>
        <taxon>Bacteria</taxon>
        <taxon>Pseudomonadati</taxon>
        <taxon>Pseudomonadota</taxon>
        <taxon>Alphaproteobacteria</taxon>
        <taxon>Hyphomonadales</taxon>
        <taxon>Hyphomonadaceae</taxon>
        <taxon>Henriciella</taxon>
    </lineage>
</organism>
<dbReference type="Gene3D" id="1.10.10.10">
    <property type="entry name" value="Winged helix-like DNA-binding domain superfamily/Winged helix DNA-binding domain"/>
    <property type="match status" value="1"/>
</dbReference>
<dbReference type="InterPro" id="IPR001867">
    <property type="entry name" value="OmpR/PhoB-type_DNA-bd"/>
</dbReference>